<name>A0ABR0ZBM8_HUSHU</name>
<dbReference type="Pfam" id="PF19038">
    <property type="entry name" value="Fuz_longin_3"/>
    <property type="match status" value="1"/>
</dbReference>
<reference evidence="5 6" key="1">
    <citation type="submission" date="2021-05" db="EMBL/GenBank/DDBJ databases">
        <authorList>
            <person name="Zahm M."/>
            <person name="Klopp C."/>
            <person name="Cabau C."/>
            <person name="Kuhl H."/>
            <person name="Suciu R."/>
            <person name="Ciorpac M."/>
            <person name="Holostenco D."/>
            <person name="Gessner J."/>
            <person name="Wuertz S."/>
            <person name="Hohne C."/>
            <person name="Stock M."/>
            <person name="Gislard M."/>
            <person name="Lluch J."/>
            <person name="Milhes M."/>
            <person name="Lampietro C."/>
            <person name="Lopez Roques C."/>
            <person name="Donnadieu C."/>
            <person name="Du K."/>
            <person name="Schartl M."/>
            <person name="Guiguen Y."/>
        </authorList>
    </citation>
    <scope>NUCLEOTIDE SEQUENCE [LARGE SCALE GENOMIC DNA]</scope>
    <source>
        <strain evidence="5">Hh-F2</strain>
        <tissue evidence="5">Blood</tissue>
    </source>
</reference>
<dbReference type="Pfam" id="PF19036">
    <property type="entry name" value="Fuz_longin_1"/>
    <property type="match status" value="1"/>
</dbReference>
<evidence type="ECO:0000259" key="4">
    <source>
        <dbReference type="Pfam" id="PF19038"/>
    </source>
</evidence>
<dbReference type="InterPro" id="IPR043972">
    <property type="entry name" value="FUZ/MON1/HPS1_longin_1"/>
</dbReference>
<evidence type="ECO:0000313" key="5">
    <source>
        <dbReference type="EMBL" id="KAK6482144.1"/>
    </source>
</evidence>
<proteinExistence type="predicted"/>
<dbReference type="InterPro" id="IPR043971">
    <property type="entry name" value="FUZ/MON1/HPS1_longin_2"/>
</dbReference>
<feature type="domain" description="FUZ/MON1/HPS1 first Longin" evidence="2">
    <location>
        <begin position="11"/>
        <end position="165"/>
    </location>
</feature>
<dbReference type="EMBL" id="JAHFZB010000014">
    <property type="protein sequence ID" value="KAK6482144.1"/>
    <property type="molecule type" value="Genomic_DNA"/>
</dbReference>
<feature type="region of interest" description="Disordered" evidence="1">
    <location>
        <begin position="275"/>
        <end position="328"/>
    </location>
</feature>
<evidence type="ECO:0000259" key="2">
    <source>
        <dbReference type="Pfam" id="PF19036"/>
    </source>
</evidence>
<gene>
    <name evidence="5" type="ORF">HHUSO_G16726</name>
</gene>
<evidence type="ECO:0000256" key="1">
    <source>
        <dbReference type="SAM" id="MobiDB-lite"/>
    </source>
</evidence>
<feature type="domain" description="FUZ/MON1/HPS1 second Longin" evidence="3">
    <location>
        <begin position="213"/>
        <end position="415"/>
    </location>
</feature>
<dbReference type="PANTHER" id="PTHR12761:SF1">
    <property type="entry name" value="BLOC-3 COMPLEX MEMBER HPS1"/>
    <property type="match status" value="1"/>
</dbReference>
<dbReference type="PANTHER" id="PTHR12761">
    <property type="entry name" value="HERMANSKY-PUDLAK SYNDROME PROTEIN 1"/>
    <property type="match status" value="1"/>
</dbReference>
<keyword evidence="6" id="KW-1185">Reference proteome</keyword>
<feature type="compositionally biased region" description="Low complexity" evidence="1">
    <location>
        <begin position="289"/>
        <end position="300"/>
    </location>
</feature>
<dbReference type="Proteomes" id="UP001369086">
    <property type="component" value="Unassembled WGS sequence"/>
</dbReference>
<feature type="domain" description="FUZ/MON1/HPS1 third Longin" evidence="4">
    <location>
        <begin position="569"/>
        <end position="722"/>
    </location>
</feature>
<dbReference type="InterPro" id="IPR043970">
    <property type="entry name" value="FUZ/MON1/HPS1_longin_3"/>
</dbReference>
<dbReference type="Pfam" id="PF19037">
    <property type="entry name" value="Fuz_longin_2"/>
    <property type="match status" value="1"/>
</dbReference>
<accession>A0ABR0ZBM8</accession>
<evidence type="ECO:0000313" key="6">
    <source>
        <dbReference type="Proteomes" id="UP001369086"/>
    </source>
</evidence>
<evidence type="ECO:0000259" key="3">
    <source>
        <dbReference type="Pfam" id="PF19037"/>
    </source>
</evidence>
<comment type="caution">
    <text evidence="5">The sequence shown here is derived from an EMBL/GenBank/DDBJ whole genome shotgun (WGS) entry which is preliminary data.</text>
</comment>
<protein>
    <submittedName>
        <fullName evidence="5">Hermansky-Pudlak syndrome 1 protein-like protein isoform X1</fullName>
    </submittedName>
</protein>
<organism evidence="5 6">
    <name type="scientific">Huso huso</name>
    <name type="common">Beluga</name>
    <name type="synonym">Acipenser huso</name>
    <dbReference type="NCBI Taxonomy" id="61971"/>
    <lineage>
        <taxon>Eukaryota</taxon>
        <taxon>Metazoa</taxon>
        <taxon>Chordata</taxon>
        <taxon>Craniata</taxon>
        <taxon>Vertebrata</taxon>
        <taxon>Euteleostomi</taxon>
        <taxon>Actinopterygii</taxon>
        <taxon>Chondrostei</taxon>
        <taxon>Acipenseriformes</taxon>
        <taxon>Acipenseridae</taxon>
        <taxon>Huso</taxon>
    </lineage>
</organism>
<dbReference type="InterPro" id="IPR026053">
    <property type="entry name" value="HPS1"/>
</dbReference>
<sequence>MIKIKFFAEMKCLLVASESAEVLFYWADPEFEQNIRDQYGPRQYEGDTYPAFEDSFNTLFAPLIISCSTLIEKINDTYTSFITENAHLYILHQFGECLYIAVNGDGEESKEDLRRKIYVMKKLIEVHLGMVTLNSALLRKELRPQDTEQRIQLWKMLQSLLETYSLLREQDQSFLVEAVERLIHPTLCEQCIEFLERRVVQQINGSPERAGEEVLHAFILVNTKLLAFYSSRNASSIKPSDLLALILMVQNLYPSNNELDDTALELSTQPVCSSGGSISIQRAGGKGGTSTNTTYSPSTTQEGPEGSSVPEVFYTPEPSPTGRESDAAEMEGESAPVFQFIDPDVQMAEDSLKTQEAQPPDPATPRRVFLEATFKEGYCPMMPHSMYCLPLWPGISMVLLTKIPNSQVAVSLYQFLEAFTMLEKKLSEGQEGGSLPRTQPPLSELRNKLDKFIRALGSNEIQLQNTWTDFKNKAFSRAAQGTSREKQDLCDCLHRLLMSCHAMKTRLCAVYRQYFVVQSHRSPQRLSVSLQEKALAMMQEKLMDWKDFLLVKSKRNITMVCTYLEDFPGLVHFIYVDRTAGQMIAPSLNVTDLSTTELGKGPLAHFIKSKVWSLVGTARRYLQKGYTTVTLRDGDYYFCYFLWFESETGYKLEGIELPVLSEDSAPIGMLAGDYYRKLLRYYSKDHHTEIVKCYELLTIHLGVIPTDYILQHCCELAKKLWEPTRIPLL</sequence>